<organism evidence="2 3">
    <name type="scientific">Gallus gallus</name>
    <name type="common">Chicken</name>
    <dbReference type="NCBI Taxonomy" id="9031"/>
    <lineage>
        <taxon>Eukaryota</taxon>
        <taxon>Metazoa</taxon>
        <taxon>Chordata</taxon>
        <taxon>Craniata</taxon>
        <taxon>Vertebrata</taxon>
        <taxon>Euteleostomi</taxon>
        <taxon>Archelosauria</taxon>
        <taxon>Archosauria</taxon>
        <taxon>Dinosauria</taxon>
        <taxon>Saurischia</taxon>
        <taxon>Theropoda</taxon>
        <taxon>Coelurosauria</taxon>
        <taxon>Aves</taxon>
        <taxon>Neognathae</taxon>
        <taxon>Galloanserae</taxon>
        <taxon>Galliformes</taxon>
        <taxon>Phasianidae</taxon>
        <taxon>Phasianinae</taxon>
        <taxon>Gallus</taxon>
    </lineage>
</organism>
<reference evidence="2" key="2">
    <citation type="submission" date="2025-08" db="UniProtKB">
        <authorList>
            <consortium name="Ensembl"/>
        </authorList>
    </citation>
    <scope>IDENTIFICATION</scope>
    <source>
        <strain evidence="2">broiler</strain>
    </source>
</reference>
<dbReference type="InterPro" id="IPR051693">
    <property type="entry name" value="UPF0046_metallophosphoest"/>
</dbReference>
<sequence length="326" mass="34486">MGVRARPCQDPDPPACPPPSASGLRLSQPSLPAASPRSLKNIYVCPTAGESEAVRQGEGLSEEQGLPRGGGKRPAAPRALPPCRSAATRLPPGRRKGCAKVNPGCQPLSGALPSRPPPLSGRGAEGEAAALPPGSYFVSEFPRRLRAAGRREGGFVGPGQVRGRGPPRGSPGAAGAAARPGEGAVGAGELCWVVGEDVVTSKVLFREESVQQPWFYGWGFNLPRGQALLEKWNLIPDGIDILITHGPPLGFLDWVPKKMQRVGCVELLNTVQRRIQPRLHVFGHIHEGYGVMADGTTTYVNASVCTVNYQPLNPPIVIDLPTPRNT</sequence>
<feature type="region of interest" description="Disordered" evidence="1">
    <location>
        <begin position="109"/>
        <end position="128"/>
    </location>
</feature>
<feature type="compositionally biased region" description="Low complexity" evidence="1">
    <location>
        <begin position="73"/>
        <end position="87"/>
    </location>
</feature>
<protein>
    <submittedName>
        <fullName evidence="2">Metallophosphoesterase domain containing 1</fullName>
    </submittedName>
</protein>
<gene>
    <name evidence="2" type="primary">MPPED1</name>
</gene>
<reference evidence="2" key="1">
    <citation type="submission" date="2020-11" db="EMBL/GenBank/DDBJ databases">
        <title>Gallus gallus (Chicken) genome, bGalGal1, GRCg7b, maternal haplotype autosomes + Z &amp; W.</title>
        <authorList>
            <person name="Warren W."/>
            <person name="Formenti G."/>
            <person name="Fedrigo O."/>
            <person name="Haase B."/>
            <person name="Mountcastle J."/>
            <person name="Balacco J."/>
            <person name="Tracey A."/>
            <person name="Schneider V."/>
            <person name="Okimoto R."/>
            <person name="Cheng H."/>
            <person name="Hawken R."/>
            <person name="Howe K."/>
            <person name="Jarvis E.D."/>
        </authorList>
    </citation>
    <scope>NUCLEOTIDE SEQUENCE [LARGE SCALE GENOMIC DNA]</scope>
    <source>
        <strain evidence="2">Broiler</strain>
    </source>
</reference>
<dbReference type="FunCoup" id="A0A8V0Y777">
    <property type="interactions" value="3"/>
</dbReference>
<evidence type="ECO:0000313" key="2">
    <source>
        <dbReference type="Ensembl" id="ENSGALP00010016523.1"/>
    </source>
</evidence>
<feature type="region of interest" description="Disordered" evidence="1">
    <location>
        <begin position="50"/>
        <end position="98"/>
    </location>
</feature>
<keyword evidence="3" id="KW-1185">Reference proteome</keyword>
<evidence type="ECO:0000256" key="1">
    <source>
        <dbReference type="SAM" id="MobiDB-lite"/>
    </source>
</evidence>
<dbReference type="GlyGen" id="A0A8V0Y777">
    <property type="glycosylation" value="1 site"/>
</dbReference>
<dbReference type="PANTHER" id="PTHR12905:SF31">
    <property type="entry name" value="METALLOPHOSPHOESTERASE DOMAIN-CONTAINING PROTEIN 1"/>
    <property type="match status" value="1"/>
</dbReference>
<dbReference type="InterPro" id="IPR029052">
    <property type="entry name" value="Metallo-depent_PP-like"/>
</dbReference>
<reference evidence="2" key="3">
    <citation type="submission" date="2025-09" db="UniProtKB">
        <authorList>
            <consortium name="Ensembl"/>
        </authorList>
    </citation>
    <scope>IDENTIFICATION</scope>
    <source>
        <strain evidence="2">broiler</strain>
    </source>
</reference>
<feature type="region of interest" description="Disordered" evidence="1">
    <location>
        <begin position="1"/>
        <end position="38"/>
    </location>
</feature>
<proteinExistence type="predicted"/>
<name>A0A8V0Y777_CHICK</name>
<dbReference type="AlphaFoldDB" id="A0A8V0Y777"/>
<feature type="compositionally biased region" description="Pro residues" evidence="1">
    <location>
        <begin position="10"/>
        <end position="20"/>
    </location>
</feature>
<feature type="compositionally biased region" description="Low complexity" evidence="1">
    <location>
        <begin position="170"/>
        <end position="181"/>
    </location>
</feature>
<dbReference type="SUPFAM" id="SSF56300">
    <property type="entry name" value="Metallo-dependent phosphatases"/>
    <property type="match status" value="1"/>
</dbReference>
<dbReference type="PANTHER" id="PTHR12905">
    <property type="entry name" value="METALLOPHOSPHOESTERASE"/>
    <property type="match status" value="1"/>
</dbReference>
<dbReference type="CDD" id="cd07379">
    <property type="entry name" value="MPP_239FB"/>
    <property type="match status" value="1"/>
</dbReference>
<dbReference type="OrthoDB" id="630188at2759"/>
<feature type="region of interest" description="Disordered" evidence="1">
    <location>
        <begin position="151"/>
        <end position="181"/>
    </location>
</feature>
<dbReference type="GeneTree" id="ENSGT00390000007681"/>
<dbReference type="Ensembl" id="ENSGALT00010028721.1">
    <property type="protein sequence ID" value="ENSGALP00010016523.1"/>
    <property type="gene ID" value="ENSGALG00010011998.1"/>
</dbReference>
<evidence type="ECO:0000313" key="3">
    <source>
        <dbReference type="Proteomes" id="UP000000539"/>
    </source>
</evidence>
<dbReference type="Gene3D" id="3.60.21.10">
    <property type="match status" value="1"/>
</dbReference>
<dbReference type="Proteomes" id="UP000000539">
    <property type="component" value="Chromosome 1"/>
</dbReference>
<accession>A0A8V0Y777</accession>